<feature type="compositionally biased region" description="Low complexity" evidence="1">
    <location>
        <begin position="20"/>
        <end position="32"/>
    </location>
</feature>
<dbReference type="InterPro" id="IPR045618">
    <property type="entry name" value="DUF6444"/>
</dbReference>
<evidence type="ECO:0000313" key="5">
    <source>
        <dbReference type="Proteomes" id="UP000095008"/>
    </source>
</evidence>
<dbReference type="NCBIfam" id="NF033517">
    <property type="entry name" value="transpos_IS66"/>
    <property type="match status" value="1"/>
</dbReference>
<dbReference type="PANTHER" id="PTHR33678">
    <property type="entry name" value="BLL1576 PROTEIN"/>
    <property type="match status" value="1"/>
</dbReference>
<organism evidence="4 5">
    <name type="scientific">Acidithiobacillus thiooxidans</name>
    <name type="common">Thiobacillus thiooxidans</name>
    <dbReference type="NCBI Taxonomy" id="930"/>
    <lineage>
        <taxon>Bacteria</taxon>
        <taxon>Pseudomonadati</taxon>
        <taxon>Pseudomonadota</taxon>
        <taxon>Acidithiobacillia</taxon>
        <taxon>Acidithiobacillales</taxon>
        <taxon>Acidithiobacillaceae</taxon>
        <taxon>Acidithiobacillus</taxon>
    </lineage>
</organism>
<gene>
    <name evidence="4" type="ORF">A6M23_12860</name>
</gene>
<dbReference type="AlphaFoldDB" id="A0A1C2I4V7"/>
<dbReference type="InterPro" id="IPR004291">
    <property type="entry name" value="Transposase_IS66_central"/>
</dbReference>
<dbReference type="Pfam" id="PF20042">
    <property type="entry name" value="DUF6444"/>
    <property type="match status" value="1"/>
</dbReference>
<evidence type="ECO:0000256" key="1">
    <source>
        <dbReference type="SAM" id="MobiDB-lite"/>
    </source>
</evidence>
<protein>
    <submittedName>
        <fullName evidence="4">Uncharacterized protein</fullName>
    </submittedName>
</protein>
<name>A0A1C2I4V7_ACITH</name>
<dbReference type="InterPro" id="IPR052344">
    <property type="entry name" value="Transposase-related"/>
</dbReference>
<comment type="caution">
    <text evidence="4">The sequence shown here is derived from an EMBL/GenBank/DDBJ whole genome shotgun (WGS) entry which is preliminary data.</text>
</comment>
<proteinExistence type="predicted"/>
<evidence type="ECO:0000259" key="2">
    <source>
        <dbReference type="Pfam" id="PF03050"/>
    </source>
</evidence>
<dbReference type="Pfam" id="PF03050">
    <property type="entry name" value="DDE_Tnp_IS66"/>
    <property type="match status" value="1"/>
</dbReference>
<feature type="domain" description="DUF6444" evidence="3">
    <location>
        <begin position="5"/>
        <end position="61"/>
    </location>
</feature>
<feature type="region of interest" description="Disordered" evidence="1">
    <location>
        <begin position="19"/>
        <end position="71"/>
    </location>
</feature>
<feature type="compositionally biased region" description="Basic residues" evidence="1">
    <location>
        <begin position="37"/>
        <end position="48"/>
    </location>
</feature>
<dbReference type="Proteomes" id="UP000095008">
    <property type="component" value="Unassembled WGS sequence"/>
</dbReference>
<reference evidence="4" key="1">
    <citation type="journal article" date="2016" name="Int. J. Mol. Sci.">
        <title>Comparative genomics of the extreme acidophile Acidithiobacillus thiooxidans reveals intraspecific divergence and niche adaptation.</title>
        <authorList>
            <person name="Zhang X."/>
            <person name="Feng X."/>
            <person name="Tao J."/>
            <person name="Ma L."/>
            <person name="Xiao Y."/>
            <person name="Liang Y."/>
            <person name="Liu X."/>
            <person name="Yin H."/>
        </authorList>
    </citation>
    <scope>NUCLEOTIDE SEQUENCE [LARGE SCALE GENOMIC DNA]</scope>
    <source>
        <strain evidence="4">DXS-W</strain>
    </source>
</reference>
<dbReference type="OrthoDB" id="3638270at2"/>
<evidence type="ECO:0000313" key="4">
    <source>
        <dbReference type="EMBL" id="OCX70990.1"/>
    </source>
</evidence>
<keyword evidence="5" id="KW-1185">Reference proteome</keyword>
<dbReference type="PANTHER" id="PTHR33678:SF1">
    <property type="entry name" value="BLL1576 PROTEIN"/>
    <property type="match status" value="1"/>
</dbReference>
<feature type="domain" description="Transposase IS66 central" evidence="2">
    <location>
        <begin position="137"/>
        <end position="415"/>
    </location>
</feature>
<evidence type="ECO:0000259" key="3">
    <source>
        <dbReference type="Pfam" id="PF20042"/>
    </source>
</evidence>
<sequence>MVDLIRQLLARVAELEARLSKNSHNSSKPPSSDGLAKKKTQSLRRPSGKKVGGQMGHSGQTLERTNAPDGVVPAPLPDRCECGASLPSADARIAERRQVFDVPVAHYHVIEHRALQLRCPCGREHISDFPSGVTEAVQYGPNVRALAVHLTQGQLLPYGRAAQLIADLYHLEVSPATLLAWVQEASKLLQPAVACIAEALVQAPVAHADESGLRVTGMLYWLHTVANDTYTWYGVHARRGMEAIAAQGILPKRIAVLVHDCWKPYWQLDCVHALCNAHLLRELTFLLETTDQEWNQRMIDLLLTANDTCKEARQRGEQELTPEQIGQIMTGYQAILRSGEAVNPEAAKKTGQRGRTKQTTAFNLLRRLRDHADEVLRFATDLSVPFTNNLGERAIRMPKVKQKISGCFRTVDGANNFAIIRSYLDTLHKQGYNLLDALRQTFQGNPPQPASG</sequence>
<accession>A0A1C2I4V7</accession>
<dbReference type="EMBL" id="LWRY01000149">
    <property type="protein sequence ID" value="OCX70990.1"/>
    <property type="molecule type" value="Genomic_DNA"/>
</dbReference>